<keyword evidence="5 7" id="KW-0472">Membrane</keyword>
<reference evidence="10 11" key="1">
    <citation type="submission" date="2016-10" db="EMBL/GenBank/DDBJ databases">
        <authorList>
            <person name="de Groot N.N."/>
        </authorList>
    </citation>
    <scope>NUCLEOTIDE SEQUENCE [LARGE SCALE GENOMIC DNA]</scope>
    <source>
        <strain evidence="10 11">47C3B</strain>
    </source>
</reference>
<dbReference type="SUPFAM" id="SSF49464">
    <property type="entry name" value="Carboxypeptidase regulatory domain-like"/>
    <property type="match status" value="1"/>
</dbReference>
<evidence type="ECO:0000256" key="4">
    <source>
        <dbReference type="ARBA" id="ARBA00022692"/>
    </source>
</evidence>
<dbReference type="Gene3D" id="2.40.170.20">
    <property type="entry name" value="TonB-dependent receptor, beta-barrel domain"/>
    <property type="match status" value="1"/>
</dbReference>
<evidence type="ECO:0000313" key="11">
    <source>
        <dbReference type="Proteomes" id="UP000199072"/>
    </source>
</evidence>
<proteinExistence type="inferred from homology"/>
<evidence type="ECO:0000256" key="6">
    <source>
        <dbReference type="ARBA" id="ARBA00023237"/>
    </source>
</evidence>
<evidence type="ECO:0000256" key="2">
    <source>
        <dbReference type="ARBA" id="ARBA00022448"/>
    </source>
</evidence>
<keyword evidence="3 7" id="KW-1134">Transmembrane beta strand</keyword>
<dbReference type="NCBIfam" id="TIGR04057">
    <property type="entry name" value="SusC_RagA_signa"/>
    <property type="match status" value="1"/>
</dbReference>
<keyword evidence="4 7" id="KW-0812">Transmembrane</keyword>
<keyword evidence="2 7" id="KW-0813">Transport</keyword>
<feature type="signal peptide" evidence="8">
    <location>
        <begin position="1"/>
        <end position="28"/>
    </location>
</feature>
<evidence type="ECO:0000256" key="8">
    <source>
        <dbReference type="SAM" id="SignalP"/>
    </source>
</evidence>
<dbReference type="RefSeq" id="WP_091146209.1">
    <property type="nucleotide sequence ID" value="NZ_FNAI01000002.1"/>
</dbReference>
<evidence type="ECO:0000256" key="7">
    <source>
        <dbReference type="PROSITE-ProRule" id="PRU01360"/>
    </source>
</evidence>
<dbReference type="AlphaFoldDB" id="A0A1G6WZQ5"/>
<dbReference type="InterPro" id="IPR036942">
    <property type="entry name" value="Beta-barrel_TonB_sf"/>
</dbReference>
<feature type="chain" id="PRO_5011786768" evidence="8">
    <location>
        <begin position="29"/>
        <end position="1054"/>
    </location>
</feature>
<dbReference type="EMBL" id="FNAI01000002">
    <property type="protein sequence ID" value="SDD71368.1"/>
    <property type="molecule type" value="Genomic_DNA"/>
</dbReference>
<keyword evidence="11" id="KW-1185">Reference proteome</keyword>
<dbReference type="InterPro" id="IPR012910">
    <property type="entry name" value="Plug_dom"/>
</dbReference>
<protein>
    <submittedName>
        <fullName evidence="10">TonB-linked outer membrane protein, SusC/RagA family</fullName>
    </submittedName>
</protein>
<dbReference type="Gene3D" id="2.60.40.1120">
    <property type="entry name" value="Carboxypeptidase-like, regulatory domain"/>
    <property type="match status" value="1"/>
</dbReference>
<dbReference type="InterPro" id="IPR037066">
    <property type="entry name" value="Plug_dom_sf"/>
</dbReference>
<dbReference type="Pfam" id="PF07715">
    <property type="entry name" value="Plug"/>
    <property type="match status" value="1"/>
</dbReference>
<dbReference type="GO" id="GO:0009279">
    <property type="term" value="C:cell outer membrane"/>
    <property type="evidence" value="ECO:0007669"/>
    <property type="project" value="UniProtKB-SubCell"/>
</dbReference>
<dbReference type="Gene3D" id="2.170.130.10">
    <property type="entry name" value="TonB-dependent receptor, plug domain"/>
    <property type="match status" value="1"/>
</dbReference>
<dbReference type="Proteomes" id="UP000199072">
    <property type="component" value="Unassembled WGS sequence"/>
</dbReference>
<evidence type="ECO:0000256" key="1">
    <source>
        <dbReference type="ARBA" id="ARBA00004571"/>
    </source>
</evidence>
<comment type="similarity">
    <text evidence="7">Belongs to the TonB-dependent receptor family.</text>
</comment>
<evidence type="ECO:0000256" key="5">
    <source>
        <dbReference type="ARBA" id="ARBA00023136"/>
    </source>
</evidence>
<name>A0A1G6WZQ5_9SPHI</name>
<organism evidence="10 11">
    <name type="scientific">Mucilaginibacter pineti</name>
    <dbReference type="NCBI Taxonomy" id="1391627"/>
    <lineage>
        <taxon>Bacteria</taxon>
        <taxon>Pseudomonadati</taxon>
        <taxon>Bacteroidota</taxon>
        <taxon>Sphingobacteriia</taxon>
        <taxon>Sphingobacteriales</taxon>
        <taxon>Sphingobacteriaceae</taxon>
        <taxon>Mucilaginibacter</taxon>
    </lineage>
</organism>
<gene>
    <name evidence="10" type="ORF">SAMN05216464_102355</name>
</gene>
<dbReference type="SUPFAM" id="SSF56935">
    <property type="entry name" value="Porins"/>
    <property type="match status" value="1"/>
</dbReference>
<accession>A0A1G6WZQ5</accession>
<dbReference type="InterPro" id="IPR023996">
    <property type="entry name" value="TonB-dep_OMP_SusC/RagA"/>
</dbReference>
<keyword evidence="8" id="KW-0732">Signal</keyword>
<dbReference type="PROSITE" id="PS52016">
    <property type="entry name" value="TONB_DEPENDENT_REC_3"/>
    <property type="match status" value="1"/>
</dbReference>
<dbReference type="NCBIfam" id="TIGR04056">
    <property type="entry name" value="OMP_RagA_SusC"/>
    <property type="match status" value="1"/>
</dbReference>
<dbReference type="InterPro" id="IPR008969">
    <property type="entry name" value="CarboxyPept-like_regulatory"/>
</dbReference>
<evidence type="ECO:0000259" key="9">
    <source>
        <dbReference type="Pfam" id="PF07715"/>
    </source>
</evidence>
<dbReference type="Pfam" id="PF13715">
    <property type="entry name" value="CarbopepD_reg_2"/>
    <property type="match status" value="1"/>
</dbReference>
<keyword evidence="6 7" id="KW-0998">Cell outer membrane</keyword>
<dbReference type="InterPro" id="IPR023997">
    <property type="entry name" value="TonB-dep_OMP_SusC/RagA_CS"/>
</dbReference>
<evidence type="ECO:0000256" key="3">
    <source>
        <dbReference type="ARBA" id="ARBA00022452"/>
    </source>
</evidence>
<sequence>MTKTFTFYRKLLIVCIFLCWLIPWSAFAQSFIKGKVVDKDNVPIASATVTEKGTTNVTSTNEKGEFTIKTTKPGAVLVATTVGFIPFELTVGEKTTVTLILQENQQTLNEVVLIGYQKIARKKSTAAISSISAKELANLPSASFDQLLQGRLSGVNVQNFSGQPGATPTVSVRGNSLVSSGYDEYNVVNSPLYVVDGVPQPTEQYVGPGAGTGANYLAGINPADIETIDVLKDASAAAIYGSRAANGVILITTKKGVSGEPRVTIGSYVGITQRPELRDVTLGTTERRQKMSILQSQLSYADQTQLPYILTDSLNSAFNGNTDWQSLFYQTGKINNTDLSMSGGGNGNSSYRFSTGYYNEEGIIKATGFKRFSTRLNLISHALNGKLTINPLIAFARTDNARGNGNNASPISLGAGNMPSSLLNLDPDKKAYYLGAYSENLDKNIGNQFTFNLNLSYDFSKHLTLNSQSSYLYNTNRRDLSQSNLLQNGQGNYSYSYADNSIAVTTSTFLTYNNVFKKHTISFIVGQDINYNQFQNTIASGSNGPSDNIQVVNGFQQSKISASSDYQAYGLLSYYSRLSYDYDSKYLFSVSARTDASSRFGKNHKWGFFPAASVGWLISEESFMKDNPDNIFTLLKLRGSIGTSGSLPNQNYLQYNLYSVNNGGFDGNGGATSYNGVTAVTPNFHDGAAQDNLSWQRSKQWNIGTDIEIQNGKYGLQFDVYDKENSLQLFGVNLPVTTGYDVAYTNSVGVRNSGVELTLSANPLGGAFRWGTRLNISYNKNVITSLPNGGRDLVLSGDRFDKSHVLSVGSPINAFYLYQTLGVFPTDASVPQNPLTGEKFRNGNGTYQAGDFHVADLDGDYFIDTFNSGINPDKKVSGDPNPKYTGGWTNNFNYKNWSLGIFCTFTFDRDVLNLYDSDRFANSQDGNAVNNFAAYSTPDLSKINIWTPTNTNATYAKYDIGTYRYYYTSAQTFFLEKGGYFRIKSVNVGYDFPKNVLKTLGLSKFRIYGVADNVKMFQQSKKLPDAEAVNPYGEYSGGGYPIPSKYTLGFEINL</sequence>
<dbReference type="InterPro" id="IPR039426">
    <property type="entry name" value="TonB-dep_rcpt-like"/>
</dbReference>
<feature type="domain" description="TonB-dependent receptor plug" evidence="9">
    <location>
        <begin position="122"/>
        <end position="248"/>
    </location>
</feature>
<dbReference type="OrthoDB" id="9768177at2"/>
<dbReference type="STRING" id="1391627.SAMN05216464_102355"/>
<evidence type="ECO:0000313" key="10">
    <source>
        <dbReference type="EMBL" id="SDD71368.1"/>
    </source>
</evidence>
<comment type="subcellular location">
    <subcellularLocation>
        <location evidence="1 7">Cell outer membrane</location>
        <topology evidence="1 7">Multi-pass membrane protein</topology>
    </subcellularLocation>
</comment>